<organism evidence="1 2">
    <name type="scientific">Paenibacillus konkukensis</name>
    <dbReference type="NCBI Taxonomy" id="2020716"/>
    <lineage>
        <taxon>Bacteria</taxon>
        <taxon>Bacillati</taxon>
        <taxon>Bacillota</taxon>
        <taxon>Bacilli</taxon>
        <taxon>Bacillales</taxon>
        <taxon>Paenibacillaceae</taxon>
        <taxon>Paenibacillus</taxon>
    </lineage>
</organism>
<gene>
    <name evidence="1" type="ORF">SK3146_03179</name>
</gene>
<dbReference type="Proteomes" id="UP001057134">
    <property type="component" value="Chromosome"/>
</dbReference>
<keyword evidence="2" id="KW-1185">Reference proteome</keyword>
<sequence length="407" mass="44781">MISVFVLAQNALRIGYIRRDINIVHGTNNHSRQFFTSDLRVRTECVVFITIDDTSVRCCCYSACIPSIGAYVFELASSSLWSQAKSTNNQSCKLSAGDVAVWLELSVSYTVDNQFVSQKLNVCFGPVGSYVSKAFAVFNNRIDAASVTFQRCDRLIILSGEGGWNEAQLFRSVIEQNTRCLTGINSFRNVDGTRYISVTEVNCCCFAAVIYCYDVEVYSVSHLSSAQCCCSCFKIIGCCAGYFRDGYFDLHVLYFNSESCCKIIQFQYGKRKSQSTIAVNKHDRFAGFYCVYQSRSRKKSNISGEIQRNSVIVRQSTGQCRCVYGTVAANGDRSVTSGNSAATATAATTTVIVGRCGVANSRVHGIVNGHNAVFVNRRIYCQGSVSITYIQASDCVEPSLAGSYTLL</sequence>
<name>A0ABY4RNC3_9BACL</name>
<reference evidence="1" key="2">
    <citation type="journal article" date="2021" name="J Anim Sci Technol">
        <title>Complete genome sequence of Paenibacillus konkukensis sp. nov. SK3146 as a potential probiotic strain.</title>
        <authorList>
            <person name="Jung H.I."/>
            <person name="Park S."/>
            <person name="Niu K.M."/>
            <person name="Lee S.W."/>
            <person name="Kothari D."/>
            <person name="Yi K.J."/>
            <person name="Kim S.K."/>
        </authorList>
    </citation>
    <scope>NUCLEOTIDE SEQUENCE</scope>
    <source>
        <strain evidence="1">SK3146</strain>
    </source>
</reference>
<evidence type="ECO:0000313" key="1">
    <source>
        <dbReference type="EMBL" id="UQZ83967.1"/>
    </source>
</evidence>
<reference evidence="1" key="1">
    <citation type="submission" date="2018-02" db="EMBL/GenBank/DDBJ databases">
        <authorList>
            <person name="Kim S.-K."/>
            <person name="Jung H.-I."/>
            <person name="Lee S.-W."/>
        </authorList>
    </citation>
    <scope>NUCLEOTIDE SEQUENCE</scope>
    <source>
        <strain evidence="1">SK3146</strain>
    </source>
</reference>
<accession>A0ABY4RNC3</accession>
<protein>
    <submittedName>
        <fullName evidence="1">Uncharacterized protein</fullName>
    </submittedName>
</protein>
<proteinExistence type="predicted"/>
<dbReference type="EMBL" id="CP027059">
    <property type="protein sequence ID" value="UQZ83967.1"/>
    <property type="molecule type" value="Genomic_DNA"/>
</dbReference>
<evidence type="ECO:0000313" key="2">
    <source>
        <dbReference type="Proteomes" id="UP001057134"/>
    </source>
</evidence>